<dbReference type="Pfam" id="PF08318">
    <property type="entry name" value="COG4_m"/>
    <property type="match status" value="1"/>
</dbReference>
<evidence type="ECO:0000313" key="13">
    <source>
        <dbReference type="Proteomes" id="UP001150062"/>
    </source>
</evidence>
<dbReference type="InterPro" id="IPR013167">
    <property type="entry name" value="COG4_M"/>
</dbReference>
<evidence type="ECO:0000256" key="6">
    <source>
        <dbReference type="ARBA" id="ARBA00023034"/>
    </source>
</evidence>
<keyword evidence="6" id="KW-0333">Golgi apparatus</keyword>
<comment type="caution">
    <text evidence="12">The sequence shown here is derived from an EMBL/GenBank/DDBJ whole genome shotgun (WGS) entry which is preliminary data.</text>
</comment>
<evidence type="ECO:0000256" key="8">
    <source>
        <dbReference type="ARBA" id="ARBA00031340"/>
    </source>
</evidence>
<dbReference type="PANTHER" id="PTHR24016">
    <property type="entry name" value="CONSERVED OLIGOMERIC GOLGI COMPLEX SUBUNIT 4"/>
    <property type="match status" value="1"/>
</dbReference>
<dbReference type="SMART" id="SM00762">
    <property type="entry name" value="Cog4"/>
    <property type="match status" value="1"/>
</dbReference>
<dbReference type="Proteomes" id="UP001150062">
    <property type="component" value="Unassembled WGS sequence"/>
</dbReference>
<dbReference type="PROSITE" id="PS50097">
    <property type="entry name" value="BTB"/>
    <property type="match status" value="1"/>
</dbReference>
<evidence type="ECO:0000256" key="3">
    <source>
        <dbReference type="ARBA" id="ARBA00020975"/>
    </source>
</evidence>
<keyword evidence="4" id="KW-0813">Transport</keyword>
<feature type="region of interest" description="Disordered" evidence="10">
    <location>
        <begin position="480"/>
        <end position="512"/>
    </location>
</feature>
<gene>
    <name evidence="12" type="ORF">M0813_27845</name>
</gene>
<keyword evidence="13" id="KW-1185">Reference proteome</keyword>
<evidence type="ECO:0000313" key="12">
    <source>
        <dbReference type="EMBL" id="KAJ6236458.1"/>
    </source>
</evidence>
<dbReference type="Pfam" id="PF20663">
    <property type="entry name" value="COG4_N"/>
    <property type="match status" value="1"/>
</dbReference>
<dbReference type="InterPro" id="IPR048680">
    <property type="entry name" value="COG4_N"/>
</dbReference>
<sequence length="854" mass="98769">MDLSKLAKEIEKLSQKQTKQTIELQTLVGSKFEEAQTKLQKFEKVESTLHQIGDSLTTLTKTVTVTHDLSSKVFGKVGTVDLAQSRVISVSKKLKDLLALKTCKVGLEEALANNELREACRLYLRFLQVDQSIINERLNQKFQSLGNTLITKLREMYENESSINKLNRKVNASQNVNLILQVIELFAIVNQHHEALNKLSKYVRTCIALRSNENYKLLVRKSKNMDNESEKEKEKQGQRQNTKDFNKTTEHDENETLIFLNNLIDLFDDSASVILRLESFFAEHFVPGSSIILLRNVQQQVDIQAQKLIKLFQSSREIDNIIQQLSILNSAKEITPLLDELAMIIKQGEMFDKFLRKKARSSFEQAQQNPKLWDWLQGIIHKPVQLDLTSTIDESKQTTKERKLKEKRTKHHNYQYGLIQNSEMNVLIQELTSNYISLEEFYMINSITRVLDMYLAKSNKNNNNFDFLNTDFINISLKNSSTNSSSGSINNKEGLNKNYLSDNNSNSDNEKNENIINENEKQMGLIVEDIFYLITKSVFRAFNSNNVFALIAILNHISTIFKSLIQNSFESRISKISWSDLKVKEGNEILELVESGQITLNEMPQYKSQVKYLNSEPFIALNDLAQTIDYLKKFKRDLHGQCIKSFNSNPKELTLLESSVTGIEEEIKSLQNLLLESQNLLLKTMQAKLKSLIENFIPINYDINDTQFKEYSVNDPFSFHFILKLTKILSSLKVLLIESNFEAILKGIISYVARSFEVYLKRKQFSLLGGLQFEKDLRVISNFFSNCSKNSARIYFSKLSQIAYILTHQSVNEFFNFYKDKNNNMNWKLSYQDIQKILSLRNDFNNDEINKLNL</sequence>
<feature type="region of interest" description="Disordered" evidence="10">
    <location>
        <begin position="220"/>
        <end position="248"/>
    </location>
</feature>
<evidence type="ECO:0000256" key="4">
    <source>
        <dbReference type="ARBA" id="ARBA00022448"/>
    </source>
</evidence>
<keyword evidence="7" id="KW-0472">Membrane</keyword>
<keyword evidence="5" id="KW-0653">Protein transport</keyword>
<dbReference type="InterPro" id="IPR048682">
    <property type="entry name" value="COG4"/>
</dbReference>
<reference evidence="12" key="1">
    <citation type="submission" date="2022-08" db="EMBL/GenBank/DDBJ databases">
        <title>Novel sulfate-reducing endosymbionts in the free-living metamonad Anaeramoeba.</title>
        <authorList>
            <person name="Jerlstrom-Hultqvist J."/>
            <person name="Cepicka I."/>
            <person name="Gallot-Lavallee L."/>
            <person name="Salas-Leiva D."/>
            <person name="Curtis B.A."/>
            <person name="Zahonova K."/>
            <person name="Pipaliya S."/>
            <person name="Dacks J."/>
            <person name="Roger A.J."/>
        </authorList>
    </citation>
    <scope>NUCLEOTIDE SEQUENCE</scope>
    <source>
        <strain evidence="12">Schooner1</strain>
    </source>
</reference>
<dbReference type="Gene3D" id="1.20.58.1970">
    <property type="match status" value="1"/>
</dbReference>
<comment type="subcellular location">
    <subcellularLocation>
        <location evidence="1">Golgi apparatus membrane</location>
        <topology evidence="1">Peripheral membrane protein</topology>
    </subcellularLocation>
</comment>
<proteinExistence type="inferred from homology"/>
<keyword evidence="9" id="KW-0175">Coiled coil</keyword>
<dbReference type="PANTHER" id="PTHR24016:SF0">
    <property type="entry name" value="CONSERVED OLIGOMERIC GOLGI COMPLEX SUBUNIT 4"/>
    <property type="match status" value="1"/>
</dbReference>
<evidence type="ECO:0000256" key="1">
    <source>
        <dbReference type="ARBA" id="ARBA00004395"/>
    </source>
</evidence>
<evidence type="ECO:0000256" key="9">
    <source>
        <dbReference type="SAM" id="Coils"/>
    </source>
</evidence>
<evidence type="ECO:0000256" key="2">
    <source>
        <dbReference type="ARBA" id="ARBA00009215"/>
    </source>
</evidence>
<feature type="coiled-coil region" evidence="9">
    <location>
        <begin position="653"/>
        <end position="695"/>
    </location>
</feature>
<dbReference type="EMBL" id="JAOAOG010000243">
    <property type="protein sequence ID" value="KAJ6236458.1"/>
    <property type="molecule type" value="Genomic_DNA"/>
</dbReference>
<comment type="similarity">
    <text evidence="2">Belongs to the COG4 family.</text>
</comment>
<evidence type="ECO:0000256" key="10">
    <source>
        <dbReference type="SAM" id="MobiDB-lite"/>
    </source>
</evidence>
<feature type="compositionally biased region" description="Low complexity" evidence="10">
    <location>
        <begin position="480"/>
        <end position="507"/>
    </location>
</feature>
<feature type="compositionally biased region" description="Basic and acidic residues" evidence="10">
    <location>
        <begin position="223"/>
        <end position="248"/>
    </location>
</feature>
<dbReference type="InterPro" id="IPR000210">
    <property type="entry name" value="BTB/POZ_dom"/>
</dbReference>
<evidence type="ECO:0000256" key="7">
    <source>
        <dbReference type="ARBA" id="ARBA00023136"/>
    </source>
</evidence>
<dbReference type="InterPro" id="IPR048684">
    <property type="entry name" value="COG4_C"/>
</dbReference>
<feature type="domain" description="BTB" evidence="11">
    <location>
        <begin position="528"/>
        <end position="602"/>
    </location>
</feature>
<dbReference type="Pfam" id="PF20662">
    <property type="entry name" value="COG4_C"/>
    <property type="match status" value="1"/>
</dbReference>
<name>A0ABQ8XV38_9EUKA</name>
<evidence type="ECO:0000259" key="11">
    <source>
        <dbReference type="PROSITE" id="PS50097"/>
    </source>
</evidence>
<accession>A0ABQ8XV38</accession>
<organism evidence="12 13">
    <name type="scientific">Anaeramoeba flamelloides</name>
    <dbReference type="NCBI Taxonomy" id="1746091"/>
    <lineage>
        <taxon>Eukaryota</taxon>
        <taxon>Metamonada</taxon>
        <taxon>Anaeramoebidae</taxon>
        <taxon>Anaeramoeba</taxon>
    </lineage>
</organism>
<protein>
    <recommendedName>
        <fullName evidence="3">Conserved oligomeric Golgi complex subunit 4</fullName>
    </recommendedName>
    <alternativeName>
        <fullName evidence="8">Component of oligomeric Golgi complex 4</fullName>
    </alternativeName>
</protein>
<evidence type="ECO:0000256" key="5">
    <source>
        <dbReference type="ARBA" id="ARBA00022927"/>
    </source>
</evidence>